<dbReference type="RefSeq" id="WP_256606971.1">
    <property type="nucleotide sequence ID" value="NZ_JANIBL010000029.1"/>
</dbReference>
<name>A0ABT1TSY8_9GAMM</name>
<evidence type="ECO:0000313" key="1">
    <source>
        <dbReference type="EMBL" id="MCQ8117897.1"/>
    </source>
</evidence>
<dbReference type="EMBL" id="JANIBL010000029">
    <property type="protein sequence ID" value="MCQ8117897.1"/>
    <property type="molecule type" value="Genomic_DNA"/>
</dbReference>
<sequence length="264" mass="30070">MPKIKSITKDNAVLVDVNPGGLLPDNKTALCKVSDVRFELTFLLEGQSTPVKLKATVSHKKHLASSYKDIGDYSPTSAKESNDNTLCNLSLSEFKAAFDEFGNKLIEKFTGLDTDSLNPEIVLGKVETSYKLAFMTNNDQFGKHFHCFPTINIPSPRAFNLTGRQLMDFVEIMRFLFNKGIDKKERPQTLINIHNNMKIKYSLYRLQPWFLELVEFDDRNALDEYLGGDEKKLGPKGKDLEEQLNKMLKEEREMKRLAAIAKKV</sequence>
<dbReference type="Proteomes" id="UP001524570">
    <property type="component" value="Unassembled WGS sequence"/>
</dbReference>
<protein>
    <submittedName>
        <fullName evidence="1">Uncharacterized protein</fullName>
    </submittedName>
</protein>
<accession>A0ABT1TSY8</accession>
<comment type="caution">
    <text evidence="1">The sequence shown here is derived from an EMBL/GenBank/DDBJ whole genome shotgun (WGS) entry which is preliminary data.</text>
</comment>
<organism evidence="1 2">
    <name type="scientific">Methylomonas rosea</name>
    <dbReference type="NCBI Taxonomy" id="2952227"/>
    <lineage>
        <taxon>Bacteria</taxon>
        <taxon>Pseudomonadati</taxon>
        <taxon>Pseudomonadota</taxon>
        <taxon>Gammaproteobacteria</taxon>
        <taxon>Methylococcales</taxon>
        <taxon>Methylococcaceae</taxon>
        <taxon>Methylomonas</taxon>
    </lineage>
</organism>
<keyword evidence="2" id="KW-1185">Reference proteome</keyword>
<evidence type="ECO:0000313" key="2">
    <source>
        <dbReference type="Proteomes" id="UP001524570"/>
    </source>
</evidence>
<gene>
    <name evidence="1" type="ORF">NP589_10715</name>
</gene>
<proteinExistence type="predicted"/>
<reference evidence="1 2" key="1">
    <citation type="submission" date="2022-07" db="EMBL/GenBank/DDBJ databases">
        <title>Methylomonas rivi sp. nov., Methylomonas rosea sp. nov., Methylomonas aureus sp. nov. and Methylomonas subterranea sp. nov., four novel methanotrophs isolated from a freshwater creek and the deep terrestrial subsurface.</title>
        <authorList>
            <person name="Abin C."/>
            <person name="Sankaranarayanan K."/>
            <person name="Garner C."/>
            <person name="Sindelar R."/>
            <person name="Kotary K."/>
            <person name="Garner R."/>
            <person name="Barclay S."/>
            <person name="Lawson P."/>
            <person name="Krumholz L."/>
        </authorList>
    </citation>
    <scope>NUCLEOTIDE SEQUENCE [LARGE SCALE GENOMIC DNA]</scope>
    <source>
        <strain evidence="1 2">WSC-7</strain>
    </source>
</reference>